<evidence type="ECO:0000256" key="5">
    <source>
        <dbReference type="ARBA" id="ARBA00023121"/>
    </source>
</evidence>
<dbReference type="InterPro" id="IPR010921">
    <property type="entry name" value="Trp_repressor/repl_initiator"/>
</dbReference>
<gene>
    <name evidence="12" type="primary">dnaA_1</name>
    <name evidence="12" type="ORF">Pla52n_57250</name>
</gene>
<evidence type="ECO:0000313" key="12">
    <source>
        <dbReference type="EMBL" id="TWT93897.1"/>
    </source>
</evidence>
<feature type="region of interest" description="Disordered" evidence="9">
    <location>
        <begin position="137"/>
        <end position="272"/>
    </location>
</feature>
<comment type="caution">
    <text evidence="12">The sequence shown here is derived from an EMBL/GenBank/DDBJ whole genome shotgun (WGS) entry which is preliminary data.</text>
</comment>
<dbReference type="InterPro" id="IPR027417">
    <property type="entry name" value="P-loop_NTPase"/>
</dbReference>
<organism evidence="12 13">
    <name type="scientific">Stieleria varia</name>
    <dbReference type="NCBI Taxonomy" id="2528005"/>
    <lineage>
        <taxon>Bacteria</taxon>
        <taxon>Pseudomonadati</taxon>
        <taxon>Planctomycetota</taxon>
        <taxon>Planctomycetia</taxon>
        <taxon>Pirellulales</taxon>
        <taxon>Pirellulaceae</taxon>
        <taxon>Stieleria</taxon>
    </lineage>
</organism>
<dbReference type="Gene3D" id="1.10.1750.10">
    <property type="match status" value="1"/>
</dbReference>
<feature type="compositionally biased region" description="Low complexity" evidence="9">
    <location>
        <begin position="241"/>
        <end position="263"/>
    </location>
</feature>
<dbReference type="Pfam" id="PF11638">
    <property type="entry name" value="DnaA_N"/>
    <property type="match status" value="1"/>
</dbReference>
<keyword evidence="6 7" id="KW-0238">DNA-binding</keyword>
<comment type="function">
    <text evidence="7">Plays an essential role in the initiation and regulation of chromosomal replication. ATP-DnaA binds to the origin of replication (oriC) to initiate formation of the DNA replication initiation complex once per cell cycle. Binds the DnaA box (a 9 base pair repeat at the origin) and separates the double-stranded (ds)DNA. Forms a right-handed helical filament on oriC DNA; dsDNA binds to the exterior of the filament while single-stranded (ss)DNA is stabiized in the filament's interior. The ATP-DnaA-oriC complex binds and stabilizes one strand of the AT-rich DNA unwinding element (DUE), permitting loading of DNA polymerase. After initiation quickly degrades to an ADP-DnaA complex that is not apt for DNA replication. Binds acidic phospholipids.</text>
</comment>
<comment type="similarity">
    <text evidence="8">Belongs to the DnaA family.</text>
</comment>
<evidence type="ECO:0000256" key="1">
    <source>
        <dbReference type="ARBA" id="ARBA00022490"/>
    </source>
</evidence>
<protein>
    <recommendedName>
        <fullName evidence="7">Chromosomal replication initiator protein DnaA</fullName>
    </recommendedName>
</protein>
<keyword evidence="1" id="KW-0963">Cytoplasm</keyword>
<dbReference type="GO" id="GO:0008289">
    <property type="term" value="F:lipid binding"/>
    <property type="evidence" value="ECO:0007669"/>
    <property type="project" value="UniProtKB-KW"/>
</dbReference>
<dbReference type="GO" id="GO:0006270">
    <property type="term" value="P:DNA replication initiation"/>
    <property type="evidence" value="ECO:0007669"/>
    <property type="project" value="InterPro"/>
</dbReference>
<dbReference type="Pfam" id="PF00308">
    <property type="entry name" value="Bac_DnaA"/>
    <property type="match status" value="1"/>
</dbReference>
<dbReference type="GO" id="GO:0006275">
    <property type="term" value="P:regulation of DNA replication"/>
    <property type="evidence" value="ECO:0007669"/>
    <property type="project" value="InterPro"/>
</dbReference>
<evidence type="ECO:0000259" key="11">
    <source>
        <dbReference type="SMART" id="SM00760"/>
    </source>
</evidence>
<dbReference type="SMART" id="SM00760">
    <property type="entry name" value="Bac_DnaA_C"/>
    <property type="match status" value="1"/>
</dbReference>
<dbReference type="SMART" id="SM00382">
    <property type="entry name" value="AAA"/>
    <property type="match status" value="1"/>
</dbReference>
<dbReference type="GO" id="GO:0005524">
    <property type="term" value="F:ATP binding"/>
    <property type="evidence" value="ECO:0007669"/>
    <property type="project" value="UniProtKB-KW"/>
</dbReference>
<dbReference type="InterPro" id="IPR020591">
    <property type="entry name" value="Chromosome_initiator_DnaA-like"/>
</dbReference>
<dbReference type="PRINTS" id="PR00051">
    <property type="entry name" value="DNAA"/>
</dbReference>
<reference evidence="12 13" key="1">
    <citation type="submission" date="2019-02" db="EMBL/GenBank/DDBJ databases">
        <title>Deep-cultivation of Planctomycetes and their phenomic and genomic characterization uncovers novel biology.</title>
        <authorList>
            <person name="Wiegand S."/>
            <person name="Jogler M."/>
            <person name="Boedeker C."/>
            <person name="Pinto D."/>
            <person name="Vollmers J."/>
            <person name="Rivas-Marin E."/>
            <person name="Kohn T."/>
            <person name="Peeters S.H."/>
            <person name="Heuer A."/>
            <person name="Rast P."/>
            <person name="Oberbeckmann S."/>
            <person name="Bunk B."/>
            <person name="Jeske O."/>
            <person name="Meyerdierks A."/>
            <person name="Storesund J.E."/>
            <person name="Kallscheuer N."/>
            <person name="Luecker S."/>
            <person name="Lage O.M."/>
            <person name="Pohl T."/>
            <person name="Merkel B.J."/>
            <person name="Hornburger P."/>
            <person name="Mueller R.-W."/>
            <person name="Bruemmer F."/>
            <person name="Labrenz M."/>
            <person name="Spormann A.M."/>
            <person name="Op Den Camp H."/>
            <person name="Overmann J."/>
            <person name="Amann R."/>
            <person name="Jetten M.S.M."/>
            <person name="Mascher T."/>
            <person name="Medema M.H."/>
            <person name="Devos D.P."/>
            <person name="Kaster A.-K."/>
            <person name="Ovreas L."/>
            <person name="Rohde M."/>
            <person name="Galperin M.Y."/>
            <person name="Jogler C."/>
        </authorList>
    </citation>
    <scope>NUCLEOTIDE SEQUENCE [LARGE SCALE GENOMIC DNA]</scope>
    <source>
        <strain evidence="12 13">Pla52n</strain>
    </source>
</reference>
<keyword evidence="5" id="KW-0446">Lipid-binding</keyword>
<dbReference type="Pfam" id="PF08299">
    <property type="entry name" value="Bac_DnaA_C"/>
    <property type="match status" value="1"/>
</dbReference>
<dbReference type="GO" id="GO:0003688">
    <property type="term" value="F:DNA replication origin binding"/>
    <property type="evidence" value="ECO:0007669"/>
    <property type="project" value="TreeGrafter"/>
</dbReference>
<dbReference type="InterPro" id="IPR038454">
    <property type="entry name" value="DnaA_N_sf"/>
</dbReference>
<evidence type="ECO:0000256" key="2">
    <source>
        <dbReference type="ARBA" id="ARBA00022705"/>
    </source>
</evidence>
<evidence type="ECO:0000313" key="13">
    <source>
        <dbReference type="Proteomes" id="UP000320176"/>
    </source>
</evidence>
<dbReference type="SUPFAM" id="SSF52540">
    <property type="entry name" value="P-loop containing nucleoside triphosphate hydrolases"/>
    <property type="match status" value="1"/>
</dbReference>
<dbReference type="EMBL" id="SJPN01000008">
    <property type="protein sequence ID" value="TWT93897.1"/>
    <property type="molecule type" value="Genomic_DNA"/>
</dbReference>
<keyword evidence="13" id="KW-1185">Reference proteome</keyword>
<dbReference type="Gene3D" id="3.40.50.300">
    <property type="entry name" value="P-loop containing nucleotide triphosphate hydrolases"/>
    <property type="match status" value="1"/>
</dbReference>
<evidence type="ECO:0000256" key="3">
    <source>
        <dbReference type="ARBA" id="ARBA00022741"/>
    </source>
</evidence>
<dbReference type="OrthoDB" id="9807019at2"/>
<evidence type="ECO:0000256" key="6">
    <source>
        <dbReference type="ARBA" id="ARBA00023125"/>
    </source>
</evidence>
<feature type="compositionally biased region" description="Polar residues" evidence="9">
    <location>
        <begin position="216"/>
        <end position="228"/>
    </location>
</feature>
<proteinExistence type="inferred from homology"/>
<keyword evidence="3 7" id="KW-0547">Nucleotide-binding</keyword>
<evidence type="ECO:0000259" key="10">
    <source>
        <dbReference type="SMART" id="SM00382"/>
    </source>
</evidence>
<dbReference type="RefSeq" id="WP_146522697.1">
    <property type="nucleotide sequence ID" value="NZ_CP151726.1"/>
</dbReference>
<feature type="domain" description="AAA+ ATPase" evidence="10">
    <location>
        <begin position="295"/>
        <end position="475"/>
    </location>
</feature>
<name>A0A5C6A3H9_9BACT</name>
<dbReference type="PANTHER" id="PTHR30050:SF2">
    <property type="entry name" value="CHROMOSOMAL REPLICATION INITIATOR PROTEIN DNAA"/>
    <property type="match status" value="1"/>
</dbReference>
<evidence type="ECO:0000256" key="8">
    <source>
        <dbReference type="RuleBase" id="RU004227"/>
    </source>
</evidence>
<dbReference type="Proteomes" id="UP000320176">
    <property type="component" value="Unassembled WGS sequence"/>
</dbReference>
<evidence type="ECO:0000256" key="7">
    <source>
        <dbReference type="RuleBase" id="RU000577"/>
    </source>
</evidence>
<dbReference type="CDD" id="cd06571">
    <property type="entry name" value="Bac_DnaA_C"/>
    <property type="match status" value="1"/>
</dbReference>
<dbReference type="GO" id="GO:0005886">
    <property type="term" value="C:plasma membrane"/>
    <property type="evidence" value="ECO:0007669"/>
    <property type="project" value="TreeGrafter"/>
</dbReference>
<accession>A0A5C6A3H9</accession>
<dbReference type="InterPro" id="IPR013317">
    <property type="entry name" value="DnaA_dom"/>
</dbReference>
<evidence type="ECO:0000256" key="9">
    <source>
        <dbReference type="SAM" id="MobiDB-lite"/>
    </source>
</evidence>
<dbReference type="SUPFAM" id="SSF48295">
    <property type="entry name" value="TrpR-like"/>
    <property type="match status" value="1"/>
</dbReference>
<evidence type="ECO:0000256" key="4">
    <source>
        <dbReference type="ARBA" id="ARBA00022840"/>
    </source>
</evidence>
<keyword evidence="2 7" id="KW-0235">DNA replication</keyword>
<keyword evidence="4 7" id="KW-0067">ATP-binding</keyword>
<dbReference type="InterPro" id="IPR024633">
    <property type="entry name" value="DnaA_N_dom"/>
</dbReference>
<dbReference type="InterPro" id="IPR013159">
    <property type="entry name" value="DnaA_C"/>
</dbReference>
<feature type="domain" description="Chromosomal replication initiator DnaA C-terminal" evidence="11">
    <location>
        <begin position="509"/>
        <end position="578"/>
    </location>
</feature>
<dbReference type="AlphaFoldDB" id="A0A5C6A3H9"/>
<dbReference type="PANTHER" id="PTHR30050">
    <property type="entry name" value="CHROMOSOMAL REPLICATION INITIATOR PROTEIN DNAA"/>
    <property type="match status" value="1"/>
</dbReference>
<dbReference type="CDD" id="cd00009">
    <property type="entry name" value="AAA"/>
    <property type="match status" value="1"/>
</dbReference>
<sequence length="611" mass="65915">MKEDCATGMAATHGCNDGKDVVEQFMEALKQRIGADRFDVWFQNVGFDFAATQGGIAEVNLIVTVNGQFALDRISKNFMPQLRGAASQAAGMTAGVVLQVATARQIELPLEDAATELNGQEDVGSLRSDCETVAKLAPSANGNSANVSKRESAGHTNNSYKRQQRRGVASLKSVLLDGVSNRQPERPVRRAVAARSTADGVTFDPNQPALFPEISGVTSGSSPLSNGETKPAPVGDPNAQAPSDSNSATSPTSQSNSQPTSQPTTPPPRWETFVHGKCNELAYTACRMVCESPSLAAPLFLWGPPGTGKSHLLHSLAHQLRRIHRLRRVITLSAEAFTNDFIGSVHNNGCGLPAFRSRYRDVDALLIDDIQFMGAKKATLRELLYTVETLAEAGRPMIFAGTYAPGDMPGLSVELAGRMAGGLVCQMQGLDLLTRRTMLQNHATQHCPIAWPTETLDQIAMSITGDGRVIHGIVNLISLLQRMNNRMPTMDEIRQFGGHLMRMSDQPVTLSAIERAVERVFQLPPDSMQTAARTKTVTEPRMLAMYLSREKTSSAFGEIGRHYGGRSHSTAILASSRVGQWLEDGRSIGRGAAAISVQEALQKVETLLRSG</sequence>
<dbReference type="InterPro" id="IPR003593">
    <property type="entry name" value="AAA+_ATPase"/>
</dbReference>
<dbReference type="Gene3D" id="3.30.300.180">
    <property type="match status" value="1"/>
</dbReference>